<sequence>MKSLIVKCNNHLTLNMILGGLVNIGVPKVYLESEIAKTPWPVKLLVKSNSKVQIGTHYFDIEPIGWNEIITFSSMREFWNRLCKSTHPEFLKMGLEVIKTLENGYVSVVKNNETLESLHITIESLISLYLLFLSMQYLEIEVVFTSPVDIDKGKSLIGKLTSYILKRQGSTVGIPISPEEIHPFAAAVLESLSKDFVPVDGRFIIDATAYGSDSIENPTGENTVTLYMGYYTDKTSSVFQKYVQIFRL</sequence>
<gene>
    <name evidence="1" type="ORF">BCB69_04590</name>
</gene>
<dbReference type="Pfam" id="PF01969">
    <property type="entry name" value="Ni_insertion"/>
    <property type="match status" value="1"/>
</dbReference>
<accession>A0A1B3WE92</accession>
<dbReference type="STRING" id="39950.BCB69_04590"/>
<organism evidence="1 2">
    <name type="scientific">Dialister pneumosintes</name>
    <dbReference type="NCBI Taxonomy" id="39950"/>
    <lineage>
        <taxon>Bacteria</taxon>
        <taxon>Bacillati</taxon>
        <taxon>Bacillota</taxon>
        <taxon>Negativicutes</taxon>
        <taxon>Veillonellales</taxon>
        <taxon>Veillonellaceae</taxon>
        <taxon>Dialister</taxon>
    </lineage>
</organism>
<dbReference type="RefSeq" id="WP_069177137.1">
    <property type="nucleotide sequence ID" value="NZ_CP017037.1"/>
</dbReference>
<dbReference type="Proteomes" id="UP000094757">
    <property type="component" value="Chromosome"/>
</dbReference>
<dbReference type="EMBL" id="CP017037">
    <property type="protein sequence ID" value="AOH39288.1"/>
    <property type="molecule type" value="Genomic_DNA"/>
</dbReference>
<dbReference type="KEGG" id="dpn:BCB69_04590"/>
<protein>
    <submittedName>
        <fullName evidence="1">Uncharacterized protein</fullName>
    </submittedName>
</protein>
<evidence type="ECO:0000313" key="2">
    <source>
        <dbReference type="Proteomes" id="UP000094757"/>
    </source>
</evidence>
<evidence type="ECO:0000313" key="1">
    <source>
        <dbReference type="EMBL" id="AOH39288.1"/>
    </source>
</evidence>
<dbReference type="AlphaFoldDB" id="A0A1B3WE92"/>
<reference evidence="2" key="1">
    <citation type="submission" date="2016-08" db="EMBL/GenBank/DDBJ databases">
        <authorList>
            <person name="Holder M.E."/>
            <person name="Ajami N.J."/>
            <person name="Petrosino J.F."/>
        </authorList>
    </citation>
    <scope>NUCLEOTIDE SEQUENCE [LARGE SCALE GENOMIC DNA]</scope>
    <source>
        <strain evidence="2">F0677</strain>
    </source>
</reference>
<dbReference type="InterPro" id="IPR002822">
    <property type="entry name" value="Ni_insertion"/>
</dbReference>
<name>A0A1B3WE92_9FIRM</name>
<proteinExistence type="predicted"/>